<feature type="domain" description="Penicillin-binding protein transpeptidase" evidence="4">
    <location>
        <begin position="520"/>
        <end position="744"/>
    </location>
</feature>
<dbReference type="EMBL" id="JAHLQO010000006">
    <property type="protein sequence ID" value="MBU5670081.1"/>
    <property type="molecule type" value="Genomic_DNA"/>
</dbReference>
<reference evidence="6 7" key="1">
    <citation type="submission" date="2021-06" db="EMBL/GenBank/DDBJ databases">
        <authorList>
            <person name="Sun Q."/>
            <person name="Li D."/>
        </authorList>
    </citation>
    <scope>NUCLEOTIDE SEQUENCE [LARGE SCALE GENOMIC DNA]</scope>
    <source>
        <strain evidence="6 7">MSJ-1</strain>
    </source>
</reference>
<feature type="compositionally biased region" description="Basic and acidic residues" evidence="2">
    <location>
        <begin position="924"/>
        <end position="943"/>
    </location>
</feature>
<protein>
    <submittedName>
        <fullName evidence="6">Transglycosylase domain-containing protein</fullName>
    </submittedName>
</protein>
<evidence type="ECO:0000259" key="5">
    <source>
        <dbReference type="Pfam" id="PF00912"/>
    </source>
</evidence>
<evidence type="ECO:0000256" key="2">
    <source>
        <dbReference type="SAM" id="MobiDB-lite"/>
    </source>
</evidence>
<feature type="domain" description="Glycosyl transferase family 51" evidence="5">
    <location>
        <begin position="72"/>
        <end position="232"/>
    </location>
</feature>
<keyword evidence="1" id="KW-0808">Transferase</keyword>
<feature type="region of interest" description="Disordered" evidence="2">
    <location>
        <begin position="924"/>
        <end position="960"/>
    </location>
</feature>
<dbReference type="Proteomes" id="UP000783742">
    <property type="component" value="Unassembled WGS sequence"/>
</dbReference>
<name>A0ABS6FLG3_9FIRM</name>
<dbReference type="InterPro" id="IPR050396">
    <property type="entry name" value="Glycosyltr_51/Transpeptidase"/>
</dbReference>
<dbReference type="Pfam" id="PF00905">
    <property type="entry name" value="Transpeptidase"/>
    <property type="match status" value="1"/>
</dbReference>
<feature type="compositionally biased region" description="Low complexity" evidence="2">
    <location>
        <begin position="944"/>
        <end position="953"/>
    </location>
</feature>
<keyword evidence="3" id="KW-1133">Transmembrane helix</keyword>
<keyword evidence="3" id="KW-0812">Transmembrane</keyword>
<evidence type="ECO:0000259" key="4">
    <source>
        <dbReference type="Pfam" id="PF00905"/>
    </source>
</evidence>
<proteinExistence type="predicted"/>
<comment type="caution">
    <text evidence="6">The sequence shown here is derived from an EMBL/GenBank/DDBJ whole genome shotgun (WGS) entry which is preliminary data.</text>
</comment>
<gene>
    <name evidence="6" type="ORF">KQI68_09590</name>
</gene>
<dbReference type="RefSeq" id="WP_216549902.1">
    <property type="nucleotide sequence ID" value="NZ_JAHLQO010000006.1"/>
</dbReference>
<evidence type="ECO:0000256" key="1">
    <source>
        <dbReference type="ARBA" id="ARBA00022679"/>
    </source>
</evidence>
<sequence length="960" mass="108748">MKNLKIFISDLKNLNKNQRIKVLLLTLLLIIVLIFSIFAAMIVSIISKTPSTDLESLTDSFNQSSYIYSKEGNVLEKIESLEYRTLIDIKDIPKNVQDAFVAIEDHRFYKHSGLDPIGIASSIVSNIKSGALVRGGSTITQQLVRSVYLSNQKTLGRKIQEAYLALRVEDEMTKSEILEAYLNRINLGQGAYGIEAACQTYFSKDVDEINTAEAALLAGIPKSPTNYPPFKSVPGEFLQDDFHIIGTRIVDGEELYLVLNKDAFERQKVVLKRMYELGYIDLQEYERAKNYDILSSLNPKNFKNHNMSSYSTDYIKKEASKYLASFYKTSLEEGEHKLFTGGYKVYSTIDENLQGDLESKYEEFENFLSNKSSTGGSRMLNLSFDESQNIIYDDEILYINRNNLLDENFNFIIPKEFYNISSHGDLKIKNIYFKEVGQNIDIIDAYLIDDNKILNTFEIGSLQIEDGACELKNDYLIIDGSFLNNVGDFYTIDNNKNLIISKKYYNYNDKPVLQPQSAMIVANNENGFVEGIIGGLDVNSKNAKILNRATDSYRQPGSIITPFTVYLPALLNGKTLSSVYDDVPITVDGNFWPANYYNSFKGLMTIRRAMENSSNVIAAEILQEIGIHKSMEILKAFDVIKDNEGKDFFIKQSENPKKHDENLDALALGNMQVGLTLSQISEMYSTIANNGVKKEQTAILRIEDSSGNIIIDNSKKSKKIVDEKYAFLLSDVLKSNSIRGKSRGVNNSSTFASYIGQNRENSDYFISGFSPKYTISMWVGADSPKISLASNSNSIVELFNLMTRDIDLATEFPEDPSYILTRSISSKSGKLSTKESQYAGFSYREKFISGTEPTEYDDLFKKYLICDESNKIATQFCPSESVLYTVMFERPDVYDAREHFGIYPDDYMTIPKSYCDIHTREWVKENEEEENSNKDNSDKDNKSSKTTKTTKGTKSTKKKS</sequence>
<keyword evidence="3" id="KW-0472">Membrane</keyword>
<dbReference type="PANTHER" id="PTHR32282:SF33">
    <property type="entry name" value="PEPTIDOGLYCAN GLYCOSYLTRANSFERASE"/>
    <property type="match status" value="1"/>
</dbReference>
<dbReference type="PANTHER" id="PTHR32282">
    <property type="entry name" value="BINDING PROTEIN TRANSPEPTIDASE, PUTATIVE-RELATED"/>
    <property type="match status" value="1"/>
</dbReference>
<evidence type="ECO:0000313" key="6">
    <source>
        <dbReference type="EMBL" id="MBU5670081.1"/>
    </source>
</evidence>
<dbReference type="InterPro" id="IPR001460">
    <property type="entry name" value="PCN-bd_Tpept"/>
</dbReference>
<accession>A0ABS6FLG3</accession>
<evidence type="ECO:0000256" key="3">
    <source>
        <dbReference type="SAM" id="Phobius"/>
    </source>
</evidence>
<dbReference type="Pfam" id="PF00912">
    <property type="entry name" value="Transgly"/>
    <property type="match status" value="1"/>
</dbReference>
<keyword evidence="7" id="KW-1185">Reference proteome</keyword>
<dbReference type="InterPro" id="IPR001264">
    <property type="entry name" value="Glyco_trans_51"/>
</dbReference>
<evidence type="ECO:0000313" key="7">
    <source>
        <dbReference type="Proteomes" id="UP000783742"/>
    </source>
</evidence>
<organism evidence="6 7">
    <name type="scientific">Peptoniphilus ovalis</name>
    <dbReference type="NCBI Taxonomy" id="2841503"/>
    <lineage>
        <taxon>Bacteria</taxon>
        <taxon>Bacillati</taxon>
        <taxon>Bacillota</taxon>
        <taxon>Tissierellia</taxon>
        <taxon>Tissierellales</taxon>
        <taxon>Peptoniphilaceae</taxon>
        <taxon>Peptoniphilus</taxon>
    </lineage>
</organism>
<feature type="transmembrane region" description="Helical" evidence="3">
    <location>
        <begin position="20"/>
        <end position="46"/>
    </location>
</feature>